<evidence type="ECO:0000313" key="2">
    <source>
        <dbReference type="EMBL" id="KAL0399651.1"/>
    </source>
</evidence>
<dbReference type="AlphaFoldDB" id="A0AAW2T426"/>
<feature type="compositionally biased region" description="Polar residues" evidence="1">
    <location>
        <begin position="99"/>
        <end position="116"/>
    </location>
</feature>
<sequence>MGSKGRLLFDLNEPPAENEDDNDAGVCFQPQRAIPSSSTATASLFVASAGPQGIVNNHAFSHASAVSGFQPFVRSKVIQGSDSSAEKRSSSDMLPAFASSPQLSNGQDIKNATNLQPGGPVDTQAIEKEEGEWSDAEGSVDAYRRSVTHEDSSGTNDKQVLEKGMVEMMGTNVLLEVSRIYPLILEDAAPVQKQREVRGVEANHALKCANNLGKRPKLDQQKEAMLGKKRSRQTMLINIEDVKQAGALKTSTPRRQIPPPTITRTVKESRPTLPSAERGDKQTQPLVRDAKQADVSTNEGNNFVSRMNVNLKVMATVALGILDLQGG</sequence>
<feature type="region of interest" description="Disordered" evidence="1">
    <location>
        <begin position="80"/>
        <end position="122"/>
    </location>
</feature>
<reference evidence="2" key="1">
    <citation type="submission" date="2020-06" db="EMBL/GenBank/DDBJ databases">
        <authorList>
            <person name="Li T."/>
            <person name="Hu X."/>
            <person name="Zhang T."/>
            <person name="Song X."/>
            <person name="Zhang H."/>
            <person name="Dai N."/>
            <person name="Sheng W."/>
            <person name="Hou X."/>
            <person name="Wei L."/>
        </authorList>
    </citation>
    <scope>NUCLEOTIDE SEQUENCE</scope>
    <source>
        <strain evidence="2">G02</strain>
        <tissue evidence="2">Leaf</tissue>
    </source>
</reference>
<feature type="region of interest" description="Disordered" evidence="1">
    <location>
        <begin position="1"/>
        <end position="23"/>
    </location>
</feature>
<accession>A0AAW2T426</accession>
<protein>
    <submittedName>
        <fullName evidence="2">Uncharacterized protein</fullName>
    </submittedName>
</protein>
<evidence type="ECO:0000256" key="1">
    <source>
        <dbReference type="SAM" id="MobiDB-lite"/>
    </source>
</evidence>
<gene>
    <name evidence="2" type="ORF">Sradi_2308400</name>
</gene>
<organism evidence="2">
    <name type="scientific">Sesamum radiatum</name>
    <name type="common">Black benniseed</name>
    <dbReference type="NCBI Taxonomy" id="300843"/>
    <lineage>
        <taxon>Eukaryota</taxon>
        <taxon>Viridiplantae</taxon>
        <taxon>Streptophyta</taxon>
        <taxon>Embryophyta</taxon>
        <taxon>Tracheophyta</taxon>
        <taxon>Spermatophyta</taxon>
        <taxon>Magnoliopsida</taxon>
        <taxon>eudicotyledons</taxon>
        <taxon>Gunneridae</taxon>
        <taxon>Pentapetalae</taxon>
        <taxon>asterids</taxon>
        <taxon>lamiids</taxon>
        <taxon>Lamiales</taxon>
        <taxon>Pedaliaceae</taxon>
        <taxon>Sesamum</taxon>
    </lineage>
</organism>
<comment type="caution">
    <text evidence="2">The sequence shown here is derived from an EMBL/GenBank/DDBJ whole genome shotgun (WGS) entry which is preliminary data.</text>
</comment>
<reference evidence="2" key="2">
    <citation type="journal article" date="2024" name="Plant">
        <title>Genomic evolution and insights into agronomic trait innovations of Sesamum species.</title>
        <authorList>
            <person name="Miao H."/>
            <person name="Wang L."/>
            <person name="Qu L."/>
            <person name="Liu H."/>
            <person name="Sun Y."/>
            <person name="Le M."/>
            <person name="Wang Q."/>
            <person name="Wei S."/>
            <person name="Zheng Y."/>
            <person name="Lin W."/>
            <person name="Duan Y."/>
            <person name="Cao H."/>
            <person name="Xiong S."/>
            <person name="Wang X."/>
            <person name="Wei L."/>
            <person name="Li C."/>
            <person name="Ma Q."/>
            <person name="Ju M."/>
            <person name="Zhao R."/>
            <person name="Li G."/>
            <person name="Mu C."/>
            <person name="Tian Q."/>
            <person name="Mei H."/>
            <person name="Zhang T."/>
            <person name="Gao T."/>
            <person name="Zhang H."/>
        </authorList>
    </citation>
    <scope>NUCLEOTIDE SEQUENCE</scope>
    <source>
        <strain evidence="2">G02</strain>
    </source>
</reference>
<name>A0AAW2T426_SESRA</name>
<feature type="region of interest" description="Disordered" evidence="1">
    <location>
        <begin position="247"/>
        <end position="294"/>
    </location>
</feature>
<proteinExistence type="predicted"/>
<dbReference type="EMBL" id="JACGWJ010000009">
    <property type="protein sequence ID" value="KAL0399651.1"/>
    <property type="molecule type" value="Genomic_DNA"/>
</dbReference>